<protein>
    <submittedName>
        <fullName evidence="7">TetR/AcrR family transcriptional regulator</fullName>
    </submittedName>
</protein>
<evidence type="ECO:0000259" key="6">
    <source>
        <dbReference type="PROSITE" id="PS50977"/>
    </source>
</evidence>
<dbReference type="GO" id="GO:0003700">
    <property type="term" value="F:DNA-binding transcription factor activity"/>
    <property type="evidence" value="ECO:0007669"/>
    <property type="project" value="TreeGrafter"/>
</dbReference>
<dbReference type="InterPro" id="IPR009057">
    <property type="entry name" value="Homeodomain-like_sf"/>
</dbReference>
<feature type="DNA-binding region" description="H-T-H motif" evidence="4">
    <location>
        <begin position="53"/>
        <end position="72"/>
    </location>
</feature>
<keyword evidence="1" id="KW-0805">Transcription regulation</keyword>
<evidence type="ECO:0000313" key="7">
    <source>
        <dbReference type="EMBL" id="RUM99414.1"/>
    </source>
</evidence>
<evidence type="ECO:0000256" key="1">
    <source>
        <dbReference type="ARBA" id="ARBA00023015"/>
    </source>
</evidence>
<name>A0A432VBA5_9HYPH</name>
<keyword evidence="2 4" id="KW-0238">DNA-binding</keyword>
<organism evidence="7 8">
    <name type="scientific">Borborobacter arsenicus</name>
    <dbReference type="NCBI Taxonomy" id="1851146"/>
    <lineage>
        <taxon>Bacteria</taxon>
        <taxon>Pseudomonadati</taxon>
        <taxon>Pseudomonadota</taxon>
        <taxon>Alphaproteobacteria</taxon>
        <taxon>Hyphomicrobiales</taxon>
        <taxon>Phyllobacteriaceae</taxon>
        <taxon>Borborobacter</taxon>
    </lineage>
</organism>
<accession>A0A432VBA5</accession>
<reference evidence="7 8" key="1">
    <citation type="submission" date="2018-11" db="EMBL/GenBank/DDBJ databases">
        <title>Pseudaminobacter arsenicus sp. nov., an arsenic-resistant bacterium isolated from arsenic-rich aquifers.</title>
        <authorList>
            <person name="Mu Y."/>
        </authorList>
    </citation>
    <scope>NUCLEOTIDE SEQUENCE [LARGE SCALE GENOMIC DNA]</scope>
    <source>
        <strain evidence="7 8">CB3</strain>
    </source>
</reference>
<dbReference type="EMBL" id="RKST01000001">
    <property type="protein sequence ID" value="RUM99414.1"/>
    <property type="molecule type" value="Genomic_DNA"/>
</dbReference>
<dbReference type="PRINTS" id="PR00455">
    <property type="entry name" value="HTHTETR"/>
</dbReference>
<proteinExistence type="predicted"/>
<sequence>MSDGVTVKKAVRSKADSAGRSKETASRRAHNRLPQLLDQAAQVFAKHGYAAASVRDIVRPIGMLPGSLYYHFQTKEDLLAAVYREGVQRISANVDAAIEAADGPWQRLEAACVAHLSSVLDRTDYSSVVIRIRPSDAPDAAAELSVLRNAYEARFDKLVAELPLDASVNRRDLRLLLMGAMNWSQTWYREGGELEPEEIARRFVGLLKLNSIENKGGS</sequence>
<dbReference type="Pfam" id="PF17932">
    <property type="entry name" value="TetR_C_24"/>
    <property type="match status" value="1"/>
</dbReference>
<dbReference type="PROSITE" id="PS50977">
    <property type="entry name" value="HTH_TETR_2"/>
    <property type="match status" value="1"/>
</dbReference>
<evidence type="ECO:0000256" key="4">
    <source>
        <dbReference type="PROSITE-ProRule" id="PRU00335"/>
    </source>
</evidence>
<gene>
    <name evidence="7" type="ORF">EET67_00405</name>
</gene>
<comment type="caution">
    <text evidence="7">The sequence shown here is derived from an EMBL/GenBank/DDBJ whole genome shotgun (WGS) entry which is preliminary data.</text>
</comment>
<dbReference type="GO" id="GO:0000976">
    <property type="term" value="F:transcription cis-regulatory region binding"/>
    <property type="evidence" value="ECO:0007669"/>
    <property type="project" value="TreeGrafter"/>
</dbReference>
<evidence type="ECO:0000256" key="3">
    <source>
        <dbReference type="ARBA" id="ARBA00023163"/>
    </source>
</evidence>
<evidence type="ECO:0000256" key="5">
    <source>
        <dbReference type="SAM" id="MobiDB-lite"/>
    </source>
</evidence>
<dbReference type="OrthoDB" id="9787680at2"/>
<dbReference type="InterPro" id="IPR036271">
    <property type="entry name" value="Tet_transcr_reg_TetR-rel_C_sf"/>
</dbReference>
<dbReference type="PANTHER" id="PTHR30055">
    <property type="entry name" value="HTH-TYPE TRANSCRIPTIONAL REGULATOR RUTR"/>
    <property type="match status" value="1"/>
</dbReference>
<dbReference type="InterPro" id="IPR001647">
    <property type="entry name" value="HTH_TetR"/>
</dbReference>
<feature type="region of interest" description="Disordered" evidence="5">
    <location>
        <begin position="1"/>
        <end position="32"/>
    </location>
</feature>
<feature type="domain" description="HTH tetR-type" evidence="6">
    <location>
        <begin position="30"/>
        <end position="90"/>
    </location>
</feature>
<keyword evidence="3" id="KW-0804">Transcription</keyword>
<dbReference type="InterPro" id="IPR041490">
    <property type="entry name" value="KstR2_TetR_C"/>
</dbReference>
<feature type="compositionally biased region" description="Basic and acidic residues" evidence="5">
    <location>
        <begin position="13"/>
        <end position="26"/>
    </location>
</feature>
<dbReference type="Pfam" id="PF00440">
    <property type="entry name" value="TetR_N"/>
    <property type="match status" value="1"/>
</dbReference>
<keyword evidence="8" id="KW-1185">Reference proteome</keyword>
<evidence type="ECO:0000313" key="8">
    <source>
        <dbReference type="Proteomes" id="UP000281647"/>
    </source>
</evidence>
<evidence type="ECO:0000256" key="2">
    <source>
        <dbReference type="ARBA" id="ARBA00023125"/>
    </source>
</evidence>
<dbReference type="Proteomes" id="UP000281647">
    <property type="component" value="Unassembled WGS sequence"/>
</dbReference>
<dbReference type="Gene3D" id="1.10.357.10">
    <property type="entry name" value="Tetracycline Repressor, domain 2"/>
    <property type="match status" value="1"/>
</dbReference>
<dbReference type="PANTHER" id="PTHR30055:SF234">
    <property type="entry name" value="HTH-TYPE TRANSCRIPTIONAL REGULATOR BETI"/>
    <property type="match status" value="1"/>
</dbReference>
<dbReference type="AlphaFoldDB" id="A0A432VBA5"/>
<dbReference type="RefSeq" id="WP_128625654.1">
    <property type="nucleotide sequence ID" value="NZ_RKST01000001.1"/>
</dbReference>
<dbReference type="SUPFAM" id="SSF46689">
    <property type="entry name" value="Homeodomain-like"/>
    <property type="match status" value="1"/>
</dbReference>
<dbReference type="InterPro" id="IPR050109">
    <property type="entry name" value="HTH-type_TetR-like_transc_reg"/>
</dbReference>
<dbReference type="SUPFAM" id="SSF48498">
    <property type="entry name" value="Tetracyclin repressor-like, C-terminal domain"/>
    <property type="match status" value="1"/>
</dbReference>